<evidence type="ECO:0000313" key="3">
    <source>
        <dbReference type="Proteomes" id="UP000765509"/>
    </source>
</evidence>
<dbReference type="AlphaFoldDB" id="A0A9Q3EEG6"/>
<dbReference type="EMBL" id="AVOT02027667">
    <property type="protein sequence ID" value="MBW0519824.1"/>
    <property type="molecule type" value="Genomic_DNA"/>
</dbReference>
<dbReference type="Proteomes" id="UP000765509">
    <property type="component" value="Unassembled WGS sequence"/>
</dbReference>
<sequence length="132" mass="15367">MEVDSFENSENFEDSLSKSISSSDPRTSETKLNEYGKSRFTLRRSRRVEIGSKTSQRKSHKPSTNMKIYDEIDLTREHCPSNYHISDEFSKLFVLGSEDLPKFILKYTFKPINVQGDRFCGYRTVSHDINNN</sequence>
<gene>
    <name evidence="2" type="ORF">O181_059539</name>
</gene>
<evidence type="ECO:0000256" key="1">
    <source>
        <dbReference type="SAM" id="MobiDB-lite"/>
    </source>
</evidence>
<reference evidence="2" key="1">
    <citation type="submission" date="2021-03" db="EMBL/GenBank/DDBJ databases">
        <title>Draft genome sequence of rust myrtle Austropuccinia psidii MF-1, a brazilian biotype.</title>
        <authorList>
            <person name="Quecine M.C."/>
            <person name="Pachon D.M.R."/>
            <person name="Bonatelli M.L."/>
            <person name="Correr F.H."/>
            <person name="Franceschini L.M."/>
            <person name="Leite T.F."/>
            <person name="Margarido G.R.A."/>
            <person name="Almeida C.A."/>
            <person name="Ferrarezi J.A."/>
            <person name="Labate C.A."/>
        </authorList>
    </citation>
    <scope>NUCLEOTIDE SEQUENCE</scope>
    <source>
        <strain evidence="2">MF-1</strain>
    </source>
</reference>
<feature type="region of interest" description="Disordered" evidence="1">
    <location>
        <begin position="1"/>
        <end position="66"/>
    </location>
</feature>
<keyword evidence="3" id="KW-1185">Reference proteome</keyword>
<feature type="compositionally biased region" description="Acidic residues" evidence="1">
    <location>
        <begin position="1"/>
        <end position="13"/>
    </location>
</feature>
<comment type="caution">
    <text evidence="2">The sequence shown here is derived from an EMBL/GenBank/DDBJ whole genome shotgun (WGS) entry which is preliminary data.</text>
</comment>
<accession>A0A9Q3EEG6</accession>
<organism evidence="2 3">
    <name type="scientific">Austropuccinia psidii MF-1</name>
    <dbReference type="NCBI Taxonomy" id="1389203"/>
    <lineage>
        <taxon>Eukaryota</taxon>
        <taxon>Fungi</taxon>
        <taxon>Dikarya</taxon>
        <taxon>Basidiomycota</taxon>
        <taxon>Pucciniomycotina</taxon>
        <taxon>Pucciniomycetes</taxon>
        <taxon>Pucciniales</taxon>
        <taxon>Sphaerophragmiaceae</taxon>
        <taxon>Austropuccinia</taxon>
    </lineage>
</organism>
<dbReference type="OrthoDB" id="2432000at2759"/>
<evidence type="ECO:0000313" key="2">
    <source>
        <dbReference type="EMBL" id="MBW0519824.1"/>
    </source>
</evidence>
<protein>
    <submittedName>
        <fullName evidence="2">Uncharacterized protein</fullName>
    </submittedName>
</protein>
<proteinExistence type="predicted"/>
<feature type="compositionally biased region" description="Basic and acidic residues" evidence="1">
    <location>
        <begin position="26"/>
        <end position="37"/>
    </location>
</feature>
<name>A0A9Q3EEG6_9BASI</name>